<gene>
    <name evidence="11" type="ORF">CAL22_03785</name>
</gene>
<evidence type="ECO:0000259" key="10">
    <source>
        <dbReference type="PROSITE" id="PS50878"/>
    </source>
</evidence>
<keyword evidence="2" id="KW-0808">Transferase</keyword>
<dbReference type="InterPro" id="IPR053543">
    <property type="entry name" value="Bacterial_RT"/>
</dbReference>
<name>A0A261VVM4_9BORD</name>
<dbReference type="NCBIfam" id="NF038237">
    <property type="entry name" value="retron_Ec67_fus"/>
    <property type="match status" value="1"/>
</dbReference>
<dbReference type="GO" id="GO:0051607">
    <property type="term" value="P:defense response to virus"/>
    <property type="evidence" value="ECO:0007669"/>
    <property type="project" value="UniProtKB-KW"/>
</dbReference>
<dbReference type="PRINTS" id="PR00866">
    <property type="entry name" value="RNADNAPOLMS"/>
</dbReference>
<sequence length="577" mass="64935">MTQLQKLKEAKNLHDVATLLNFKPNKLSYLLYIAEDEEKYKTFEIAKRSGGTRSIAAPDPRLKQLQRNLSVLLLNCLDELREKKLYKDDMAHGFLRKKGIVTNAVTHRAKRFVFNIDISDFFGSINFGRLRGFLIKDDRFELNPNVATILAQIACRNHTLPQGSPCSPVISNLIGHILDVRLAGLAAKNGCRYSRYADDITFSTNKKEFPQAIAMREPDSHAWVVGAELEVVLSANNYSLNTKKTRMQYCDSRQTVTGLVVNRKVNVRSEYRRRVRAMVHRLFTTGQFAVPSTKVAATAAGAVSSEEPGSLPQLHGMLGFIDGVDQYNIRKHGLRLEELSEKEKTYRKFLLYKDFFLAERPVVLCEGKTDIIYLKNAVRQLAAKYPKLGEQTGENKFQHNVRFYKFADSSTGRILGLSGGGGDFQKFAHAYLSEVGQFPTHPIAGLKHPVIIMMDNDSGANAVCSYALKRTKISVDRGGDFFRLGENLYLVLTPFLHGEKPSTIEDFFDDAVKLRTVEGKAFDPGDEHDTGTHYGKAIFAKEVVEKYADEIDFNAFRGILSRIEGVMSDYYASRLAL</sequence>
<keyword evidence="4" id="KW-0479">Metal-binding</keyword>
<dbReference type="GO" id="GO:0003964">
    <property type="term" value="F:RNA-directed DNA polymerase activity"/>
    <property type="evidence" value="ECO:0007669"/>
    <property type="project" value="UniProtKB-KW"/>
</dbReference>
<dbReference type="GO" id="GO:0003723">
    <property type="term" value="F:RNA binding"/>
    <property type="evidence" value="ECO:0007669"/>
    <property type="project" value="InterPro"/>
</dbReference>
<dbReference type="RefSeq" id="WP_094810484.1">
    <property type="nucleotide sequence ID" value="NZ_NEVU01000001.1"/>
</dbReference>
<evidence type="ECO:0000256" key="6">
    <source>
        <dbReference type="ARBA" id="ARBA00022918"/>
    </source>
</evidence>
<dbReference type="Pfam" id="PF00078">
    <property type="entry name" value="RVT_1"/>
    <property type="match status" value="1"/>
</dbReference>
<feature type="domain" description="Reverse transcriptase" evidence="10">
    <location>
        <begin position="26"/>
        <end position="261"/>
    </location>
</feature>
<dbReference type="GO" id="GO:0046872">
    <property type="term" value="F:metal ion binding"/>
    <property type="evidence" value="ECO:0007669"/>
    <property type="project" value="UniProtKB-KW"/>
</dbReference>
<comment type="caution">
    <text evidence="11">The sequence shown here is derived from an EMBL/GenBank/DDBJ whole genome shotgun (WGS) entry which is preliminary data.</text>
</comment>
<dbReference type="InterPro" id="IPR043502">
    <property type="entry name" value="DNA/RNA_pol_sf"/>
</dbReference>
<dbReference type="CDD" id="cd03487">
    <property type="entry name" value="RT_Bac_retron_II"/>
    <property type="match status" value="1"/>
</dbReference>
<accession>A0A261VVM4</accession>
<evidence type="ECO:0000256" key="4">
    <source>
        <dbReference type="ARBA" id="ARBA00022723"/>
    </source>
</evidence>
<dbReference type="EMBL" id="NEVU01000001">
    <property type="protein sequence ID" value="OZI77660.1"/>
    <property type="molecule type" value="Genomic_DNA"/>
</dbReference>
<dbReference type="EC" id="2.7.7.49" evidence="1"/>
<organism evidence="11 12">
    <name type="scientific">Bordetella genomosp. 12</name>
    <dbReference type="NCBI Taxonomy" id="463035"/>
    <lineage>
        <taxon>Bacteria</taxon>
        <taxon>Pseudomonadati</taxon>
        <taxon>Pseudomonadota</taxon>
        <taxon>Betaproteobacteria</taxon>
        <taxon>Burkholderiales</taxon>
        <taxon>Alcaligenaceae</taxon>
        <taxon>Bordetella</taxon>
    </lineage>
</organism>
<evidence type="ECO:0000256" key="9">
    <source>
        <dbReference type="ARBA" id="ARBA00048173"/>
    </source>
</evidence>
<dbReference type="InterPro" id="IPR000123">
    <property type="entry name" value="Reverse_transcriptase_msDNA"/>
</dbReference>
<evidence type="ECO:0000256" key="3">
    <source>
        <dbReference type="ARBA" id="ARBA00022695"/>
    </source>
</evidence>
<reference evidence="12" key="1">
    <citation type="submission" date="2017-05" db="EMBL/GenBank/DDBJ databases">
        <title>Complete and WGS of Bordetella genogroups.</title>
        <authorList>
            <person name="Spilker T."/>
            <person name="Lipuma J."/>
        </authorList>
    </citation>
    <scope>NUCLEOTIDE SEQUENCE [LARGE SCALE GENOMIC DNA]</scope>
    <source>
        <strain evidence="12">AU6712</strain>
    </source>
</reference>
<dbReference type="InterPro" id="IPR051083">
    <property type="entry name" value="GrpII_Intron_Splice-Mob/Def"/>
</dbReference>
<comment type="catalytic activity">
    <reaction evidence="9">
        <text>DNA(n) + a 2'-deoxyribonucleoside 5'-triphosphate = DNA(n+1) + diphosphate</text>
        <dbReference type="Rhea" id="RHEA:22508"/>
        <dbReference type="Rhea" id="RHEA-COMP:17339"/>
        <dbReference type="Rhea" id="RHEA-COMP:17340"/>
        <dbReference type="ChEBI" id="CHEBI:33019"/>
        <dbReference type="ChEBI" id="CHEBI:61560"/>
        <dbReference type="ChEBI" id="CHEBI:173112"/>
        <dbReference type="EC" id="2.7.7.49"/>
    </reaction>
</comment>
<dbReference type="Proteomes" id="UP000216429">
    <property type="component" value="Unassembled WGS sequence"/>
</dbReference>
<keyword evidence="12" id="KW-1185">Reference proteome</keyword>
<keyword evidence="7" id="KW-0051">Antiviral defense</keyword>
<evidence type="ECO:0000256" key="1">
    <source>
        <dbReference type="ARBA" id="ARBA00012493"/>
    </source>
</evidence>
<evidence type="ECO:0000256" key="7">
    <source>
        <dbReference type="ARBA" id="ARBA00023118"/>
    </source>
</evidence>
<dbReference type="AlphaFoldDB" id="A0A261VVM4"/>
<protein>
    <recommendedName>
        <fullName evidence="1">RNA-directed DNA polymerase</fullName>
        <ecNumber evidence="1">2.7.7.49</ecNumber>
    </recommendedName>
</protein>
<dbReference type="OrthoDB" id="7055795at2"/>
<evidence type="ECO:0000313" key="12">
    <source>
        <dbReference type="Proteomes" id="UP000216429"/>
    </source>
</evidence>
<comment type="similarity">
    <text evidence="8">Belongs to the bacterial reverse transcriptase family.</text>
</comment>
<keyword evidence="5" id="KW-0460">Magnesium</keyword>
<dbReference type="PANTHER" id="PTHR34047">
    <property type="entry name" value="NUCLEAR INTRON MATURASE 1, MITOCHONDRIAL-RELATED"/>
    <property type="match status" value="1"/>
</dbReference>
<evidence type="ECO:0000256" key="8">
    <source>
        <dbReference type="ARBA" id="ARBA00034120"/>
    </source>
</evidence>
<keyword evidence="6" id="KW-0695">RNA-directed DNA polymerase</keyword>
<dbReference type="PANTHER" id="PTHR34047:SF7">
    <property type="entry name" value="RNA-DIRECTED DNA POLYMERASE"/>
    <property type="match status" value="1"/>
</dbReference>
<dbReference type="PROSITE" id="PS50878">
    <property type="entry name" value="RT_POL"/>
    <property type="match status" value="1"/>
</dbReference>
<evidence type="ECO:0000256" key="2">
    <source>
        <dbReference type="ARBA" id="ARBA00022679"/>
    </source>
</evidence>
<evidence type="ECO:0000313" key="11">
    <source>
        <dbReference type="EMBL" id="OZI77660.1"/>
    </source>
</evidence>
<dbReference type="SUPFAM" id="SSF56672">
    <property type="entry name" value="DNA/RNA polymerases"/>
    <property type="match status" value="1"/>
</dbReference>
<dbReference type="InterPro" id="IPR000477">
    <property type="entry name" value="RT_dom"/>
</dbReference>
<proteinExistence type="inferred from homology"/>
<evidence type="ECO:0000256" key="5">
    <source>
        <dbReference type="ARBA" id="ARBA00022842"/>
    </source>
</evidence>
<keyword evidence="3" id="KW-0548">Nucleotidyltransferase</keyword>